<organism evidence="1 2">
    <name type="scientific">Lactuca sativa</name>
    <name type="common">Garden lettuce</name>
    <dbReference type="NCBI Taxonomy" id="4236"/>
    <lineage>
        <taxon>Eukaryota</taxon>
        <taxon>Viridiplantae</taxon>
        <taxon>Streptophyta</taxon>
        <taxon>Embryophyta</taxon>
        <taxon>Tracheophyta</taxon>
        <taxon>Spermatophyta</taxon>
        <taxon>Magnoliopsida</taxon>
        <taxon>eudicotyledons</taxon>
        <taxon>Gunneridae</taxon>
        <taxon>Pentapetalae</taxon>
        <taxon>asterids</taxon>
        <taxon>campanulids</taxon>
        <taxon>Asterales</taxon>
        <taxon>Asteraceae</taxon>
        <taxon>Cichorioideae</taxon>
        <taxon>Cichorieae</taxon>
        <taxon>Lactucinae</taxon>
        <taxon>Lactuca</taxon>
    </lineage>
</organism>
<evidence type="ECO:0000313" key="1">
    <source>
        <dbReference type="EMBL" id="KAJ0226018.1"/>
    </source>
</evidence>
<dbReference type="AlphaFoldDB" id="A0A9R1WL53"/>
<evidence type="ECO:0008006" key="3">
    <source>
        <dbReference type="Google" id="ProtNLM"/>
    </source>
</evidence>
<dbReference type="EMBL" id="NBSK02000001">
    <property type="protein sequence ID" value="KAJ0226018.1"/>
    <property type="molecule type" value="Genomic_DNA"/>
</dbReference>
<dbReference type="PANTHER" id="PTHR33116:SF77">
    <property type="entry name" value="RNA-DIRECTED DNA POLYMERASE"/>
    <property type="match status" value="1"/>
</dbReference>
<reference evidence="1 2" key="1">
    <citation type="journal article" date="2017" name="Nat. Commun.">
        <title>Genome assembly with in vitro proximity ligation data and whole-genome triplication in lettuce.</title>
        <authorList>
            <person name="Reyes-Chin-Wo S."/>
            <person name="Wang Z."/>
            <person name="Yang X."/>
            <person name="Kozik A."/>
            <person name="Arikit S."/>
            <person name="Song C."/>
            <person name="Xia L."/>
            <person name="Froenicke L."/>
            <person name="Lavelle D.O."/>
            <person name="Truco M.J."/>
            <person name="Xia R."/>
            <person name="Zhu S."/>
            <person name="Xu C."/>
            <person name="Xu H."/>
            <person name="Xu X."/>
            <person name="Cox K."/>
            <person name="Korf I."/>
            <person name="Meyers B.C."/>
            <person name="Michelmore R.W."/>
        </authorList>
    </citation>
    <scope>NUCLEOTIDE SEQUENCE [LARGE SCALE GENOMIC DNA]</scope>
    <source>
        <strain evidence="2">cv. Salinas</strain>
        <tissue evidence="1">Seedlings</tissue>
    </source>
</reference>
<proteinExistence type="predicted"/>
<dbReference type="PANTHER" id="PTHR33116">
    <property type="entry name" value="REVERSE TRANSCRIPTASE ZINC-BINDING DOMAIN-CONTAINING PROTEIN-RELATED-RELATED"/>
    <property type="match status" value="1"/>
</dbReference>
<comment type="caution">
    <text evidence="1">The sequence shown here is derived from an EMBL/GenBank/DDBJ whole genome shotgun (WGS) entry which is preliminary data.</text>
</comment>
<dbReference type="Proteomes" id="UP000235145">
    <property type="component" value="Unassembled WGS sequence"/>
</dbReference>
<accession>A0A9R1WL53</accession>
<name>A0A9R1WL53_LACSA</name>
<gene>
    <name evidence="1" type="ORF">LSAT_V11C100047050</name>
</gene>
<protein>
    <recommendedName>
        <fullName evidence="3">Reverse transcriptase domain-containing protein</fullName>
    </recommendedName>
</protein>
<evidence type="ECO:0000313" key="2">
    <source>
        <dbReference type="Proteomes" id="UP000235145"/>
    </source>
</evidence>
<keyword evidence="2" id="KW-1185">Reference proteome</keyword>
<sequence length="214" mass="24152">MEGLNVAMKSSIQNSLYSGIDIPNHGPSVSHLFYADDAIFISDWSYSNFSDLSNILKCSHFSLGLKVNFHKSKVFGIGVPTSDVISCDLPVHLPWGAVGANMNLKRNWRPIIEKVQCRIYSWKLETLSFGGRQTLVKSPSLFYFLIFKAPSSVVNNLEKIRRKFLWGSWVAWDRVLANKDSGGLGPQSLFAMQIVLEAEIGKLFNLEKGNWWYS</sequence>